<sequence length="189" mass="22134">CHRMKLEQRTNIELLANFNSSKNPCRCHKRFSKRRDNVEDDPKSRCSPITRTDVSIQKVKEPKLNKDSGVGVRTILLDRLGVLKIYEKLVLHLFYKVPKTRRVDVSLDVLKQLEGNPKFPHNVITEDETRVFQYDPEIKQQSLQWKMLELPRAWFTSSISQYHGKQQVSSSQILLNYKMILACHLLVLC</sequence>
<dbReference type="Proteomes" id="UP000265080">
    <property type="component" value="Chromosome 21"/>
</dbReference>
<reference evidence="1" key="3">
    <citation type="submission" date="2025-09" db="UniProtKB">
        <authorList>
            <consortium name="Ensembl"/>
        </authorList>
    </citation>
    <scope>IDENTIFICATION</scope>
</reference>
<dbReference type="GeneTree" id="ENSGT01120000277940"/>
<keyword evidence="2" id="KW-1185">Reference proteome</keyword>
<evidence type="ECO:0000313" key="2">
    <source>
        <dbReference type="Proteomes" id="UP000265080"/>
    </source>
</evidence>
<accession>A0A3P8UAV3</accession>
<evidence type="ECO:0000313" key="1">
    <source>
        <dbReference type="Ensembl" id="ENSAPEP00000032432.1"/>
    </source>
</evidence>
<protein>
    <submittedName>
        <fullName evidence="1">Uncharacterized protein</fullName>
    </submittedName>
</protein>
<name>A0A3P8UAV3_AMPPE</name>
<dbReference type="Ensembl" id="ENSAPET00000033291.1">
    <property type="protein sequence ID" value="ENSAPEP00000032432.1"/>
    <property type="gene ID" value="ENSAPEG00000023038.1"/>
</dbReference>
<dbReference type="AlphaFoldDB" id="A0A3P8UAV3"/>
<reference evidence="1" key="2">
    <citation type="submission" date="2025-08" db="UniProtKB">
        <authorList>
            <consortium name="Ensembl"/>
        </authorList>
    </citation>
    <scope>IDENTIFICATION</scope>
</reference>
<reference evidence="1 2" key="1">
    <citation type="submission" date="2018-03" db="EMBL/GenBank/DDBJ databases">
        <title>Finding Nemo's genes: A chromosome-scale reference assembly of the genome of the orange clownfish Amphiprion percula.</title>
        <authorList>
            <person name="Lehmann R."/>
        </authorList>
    </citation>
    <scope>NUCLEOTIDE SEQUENCE</scope>
</reference>
<organism evidence="1 2">
    <name type="scientific">Amphiprion percula</name>
    <name type="common">Orange clownfish</name>
    <name type="synonym">Lutjanus percula</name>
    <dbReference type="NCBI Taxonomy" id="161767"/>
    <lineage>
        <taxon>Eukaryota</taxon>
        <taxon>Metazoa</taxon>
        <taxon>Chordata</taxon>
        <taxon>Craniata</taxon>
        <taxon>Vertebrata</taxon>
        <taxon>Euteleostomi</taxon>
        <taxon>Actinopterygii</taxon>
        <taxon>Neopterygii</taxon>
        <taxon>Teleostei</taxon>
        <taxon>Neoteleostei</taxon>
        <taxon>Acanthomorphata</taxon>
        <taxon>Ovalentaria</taxon>
        <taxon>Pomacentridae</taxon>
        <taxon>Amphiprion</taxon>
    </lineage>
</organism>
<proteinExistence type="predicted"/>